<proteinExistence type="predicted"/>
<organism evidence="9 10">
    <name type="scientific">Vitis vinifera</name>
    <name type="common">Grape</name>
    <dbReference type="NCBI Taxonomy" id="29760"/>
    <lineage>
        <taxon>Eukaryota</taxon>
        <taxon>Viridiplantae</taxon>
        <taxon>Streptophyta</taxon>
        <taxon>Embryophyta</taxon>
        <taxon>Tracheophyta</taxon>
        <taxon>Spermatophyta</taxon>
        <taxon>Magnoliopsida</taxon>
        <taxon>eudicotyledons</taxon>
        <taxon>Gunneridae</taxon>
        <taxon>Pentapetalae</taxon>
        <taxon>rosids</taxon>
        <taxon>Vitales</taxon>
        <taxon>Vitaceae</taxon>
        <taxon>Viteae</taxon>
        <taxon>Vitis</taxon>
    </lineage>
</organism>
<dbReference type="AlphaFoldDB" id="A0A438ES80"/>
<dbReference type="EMBL" id="QGNW01001197">
    <property type="protein sequence ID" value="RVW50468.1"/>
    <property type="molecule type" value="Genomic_DNA"/>
</dbReference>
<feature type="transmembrane region" description="Helical" evidence="7">
    <location>
        <begin position="509"/>
        <end position="530"/>
    </location>
</feature>
<keyword evidence="3 7" id="KW-0812">Transmembrane</keyword>
<feature type="transmembrane region" description="Helical" evidence="7">
    <location>
        <begin position="460"/>
        <end position="478"/>
    </location>
</feature>
<gene>
    <name evidence="9" type="primary">AATL1_9</name>
    <name evidence="9" type="ORF">CK203_086847</name>
</gene>
<feature type="transmembrane region" description="Helical" evidence="7">
    <location>
        <begin position="319"/>
        <end position="343"/>
    </location>
</feature>
<evidence type="ECO:0000256" key="4">
    <source>
        <dbReference type="ARBA" id="ARBA00022970"/>
    </source>
</evidence>
<keyword evidence="6 7" id="KW-0472">Membrane</keyword>
<keyword evidence="4" id="KW-0029">Amino-acid transport</keyword>
<feature type="transmembrane region" description="Helical" evidence="7">
    <location>
        <begin position="632"/>
        <end position="654"/>
    </location>
</feature>
<evidence type="ECO:0000256" key="5">
    <source>
        <dbReference type="ARBA" id="ARBA00022989"/>
    </source>
</evidence>
<accession>A0A438ES80</accession>
<evidence type="ECO:0000256" key="3">
    <source>
        <dbReference type="ARBA" id="ARBA00022692"/>
    </source>
</evidence>
<reference evidence="9 10" key="1">
    <citation type="journal article" date="2018" name="PLoS Genet.">
        <title>Population sequencing reveals clonal diversity and ancestral inbreeding in the grapevine cultivar Chardonnay.</title>
        <authorList>
            <person name="Roach M.J."/>
            <person name="Johnson D.L."/>
            <person name="Bohlmann J."/>
            <person name="van Vuuren H.J."/>
            <person name="Jones S.J."/>
            <person name="Pretorius I.S."/>
            <person name="Schmidt S.A."/>
            <person name="Borneman A.R."/>
        </authorList>
    </citation>
    <scope>NUCLEOTIDE SEQUENCE [LARGE SCALE GENOMIC DNA]</scope>
    <source>
        <strain evidence="10">cv. Chardonnay</strain>
        <tissue evidence="9">Leaf</tissue>
    </source>
</reference>
<dbReference type="GO" id="GO:0006865">
    <property type="term" value="P:amino acid transport"/>
    <property type="evidence" value="ECO:0007669"/>
    <property type="project" value="UniProtKB-KW"/>
</dbReference>
<feature type="transmembrane region" description="Helical" evidence="7">
    <location>
        <begin position="378"/>
        <end position="401"/>
    </location>
</feature>
<evidence type="ECO:0000313" key="9">
    <source>
        <dbReference type="EMBL" id="RVW50468.1"/>
    </source>
</evidence>
<comment type="subcellular location">
    <subcellularLocation>
        <location evidence="1">Membrane</location>
    </subcellularLocation>
</comment>
<evidence type="ECO:0000259" key="8">
    <source>
        <dbReference type="Pfam" id="PF01490"/>
    </source>
</evidence>
<sequence>MESEPHKRWMRKTVRGNSKLKPLFKPGIIRWFKVTKAFVYSKKDSTELLCPNLMIAMKGQLEARRDRENKRGMMLGSLTAHDIIAVEREYRMRVRTGDDRKVARQNRWRWWWWDPSEILVQSPHIFIPTRLCIGGPTRLPCQQWAIKNSTVNNGVCPRALPASIVSHANVALILTDPDRLKAERKREKRKSEKQERGVSIIVSSPAVSNGGEARDGAHFHSGYSTCLDAGDTDALGAEVAEAGFQGVDAHVLYIAPVSEPNRDADEEGADKHEGLLGGVGHLTKLNPQDAWLPITESRNGNAHYAAFHNLNAGVGFQALVLPVAFAFLGWSWGILSLTIAYFWQLYTLWILVQLHEAVPGKRYNRYVELAQAAFGERLGVWLALFPTVYLSAGTATALILIGGETMKLFFQILPNLNSIAGLSLIGAVTAITYSTMVWVLSVSQQRPPPISYQPLSSPSFSASVFSVMNALGIVAFAFRGHNLAMEIQATMPSTFKHPAHVPMWRGAKVAYVLIAMCIFPVAIGGFWAYGNLMPSGGILNALYGFHSHDIPRGLLAMTFLLVVFNCLSSFQIYSMPVFDSFEAGYTSRTNRPCSIWVRSGFRVFYGFISFFIGVALPSFLVLLFSFNWYFNWILGWLGIAFSLAFSIGGVWSMVNSGLKLKFFKPS</sequence>
<protein>
    <submittedName>
        <fullName evidence="9">Lysine histidine transporter-like 8</fullName>
    </submittedName>
</protein>
<dbReference type="PANTHER" id="PTHR48017">
    <property type="entry name" value="OS05G0424000 PROTEIN-RELATED"/>
    <property type="match status" value="1"/>
</dbReference>
<feature type="domain" description="Amino acid transporter transmembrane" evidence="8">
    <location>
        <begin position="299"/>
        <end position="411"/>
    </location>
</feature>
<dbReference type="Pfam" id="PF01490">
    <property type="entry name" value="Aa_trans"/>
    <property type="match status" value="2"/>
</dbReference>
<evidence type="ECO:0000256" key="7">
    <source>
        <dbReference type="SAM" id="Phobius"/>
    </source>
</evidence>
<evidence type="ECO:0000256" key="1">
    <source>
        <dbReference type="ARBA" id="ARBA00004370"/>
    </source>
</evidence>
<feature type="transmembrane region" description="Helical" evidence="7">
    <location>
        <begin position="550"/>
        <end position="570"/>
    </location>
</feature>
<evidence type="ECO:0000313" key="10">
    <source>
        <dbReference type="Proteomes" id="UP000288805"/>
    </source>
</evidence>
<comment type="caution">
    <text evidence="9">The sequence shown here is derived from an EMBL/GenBank/DDBJ whole genome shotgun (WGS) entry which is preliminary data.</text>
</comment>
<dbReference type="GO" id="GO:0016020">
    <property type="term" value="C:membrane"/>
    <property type="evidence" value="ECO:0007669"/>
    <property type="project" value="UniProtKB-SubCell"/>
</dbReference>
<name>A0A438ES80_VITVI</name>
<evidence type="ECO:0000256" key="2">
    <source>
        <dbReference type="ARBA" id="ARBA00022448"/>
    </source>
</evidence>
<keyword evidence="2" id="KW-0813">Transport</keyword>
<feature type="transmembrane region" description="Helical" evidence="7">
    <location>
        <begin position="422"/>
        <end position="440"/>
    </location>
</feature>
<evidence type="ECO:0000256" key="6">
    <source>
        <dbReference type="ARBA" id="ARBA00023136"/>
    </source>
</evidence>
<dbReference type="Proteomes" id="UP000288805">
    <property type="component" value="Unassembled WGS sequence"/>
</dbReference>
<feature type="domain" description="Amino acid transporter transmembrane" evidence="8">
    <location>
        <begin position="412"/>
        <end position="621"/>
    </location>
</feature>
<feature type="transmembrane region" description="Helical" evidence="7">
    <location>
        <begin position="603"/>
        <end position="626"/>
    </location>
</feature>
<keyword evidence="5 7" id="KW-1133">Transmembrane helix</keyword>
<dbReference type="InterPro" id="IPR013057">
    <property type="entry name" value="AA_transpt_TM"/>
</dbReference>